<proteinExistence type="predicted"/>
<gene>
    <name evidence="2" type="ORF">NQ317_016429</name>
</gene>
<protein>
    <submittedName>
        <fullName evidence="2">Uncharacterized protein</fullName>
    </submittedName>
</protein>
<feature type="compositionally biased region" description="Basic and acidic residues" evidence="1">
    <location>
        <begin position="16"/>
        <end position="53"/>
    </location>
</feature>
<accession>A0ABQ9JXW4</accession>
<keyword evidence="3" id="KW-1185">Reference proteome</keyword>
<dbReference type="EMBL" id="JAPWTJ010000089">
    <property type="protein sequence ID" value="KAJ8983208.1"/>
    <property type="molecule type" value="Genomic_DNA"/>
</dbReference>
<feature type="region of interest" description="Disordered" evidence="1">
    <location>
        <begin position="1"/>
        <end position="57"/>
    </location>
</feature>
<reference evidence="2" key="1">
    <citation type="journal article" date="2023" name="Insect Mol. Biol.">
        <title>Genome sequencing provides insights into the evolution of gene families encoding plant cell wall-degrading enzymes in longhorned beetles.</title>
        <authorList>
            <person name="Shin N.R."/>
            <person name="Okamura Y."/>
            <person name="Kirsch R."/>
            <person name="Pauchet Y."/>
        </authorList>
    </citation>
    <scope>NUCLEOTIDE SEQUENCE</scope>
    <source>
        <tissue evidence="2">Midgut</tissue>
    </source>
</reference>
<evidence type="ECO:0000313" key="2">
    <source>
        <dbReference type="EMBL" id="KAJ8983208.1"/>
    </source>
</evidence>
<evidence type="ECO:0000256" key="1">
    <source>
        <dbReference type="SAM" id="MobiDB-lite"/>
    </source>
</evidence>
<comment type="caution">
    <text evidence="2">The sequence shown here is derived from an EMBL/GenBank/DDBJ whole genome shotgun (WGS) entry which is preliminary data.</text>
</comment>
<organism evidence="2 3">
    <name type="scientific">Molorchus minor</name>
    <dbReference type="NCBI Taxonomy" id="1323400"/>
    <lineage>
        <taxon>Eukaryota</taxon>
        <taxon>Metazoa</taxon>
        <taxon>Ecdysozoa</taxon>
        <taxon>Arthropoda</taxon>
        <taxon>Hexapoda</taxon>
        <taxon>Insecta</taxon>
        <taxon>Pterygota</taxon>
        <taxon>Neoptera</taxon>
        <taxon>Endopterygota</taxon>
        <taxon>Coleoptera</taxon>
        <taxon>Polyphaga</taxon>
        <taxon>Cucujiformia</taxon>
        <taxon>Chrysomeloidea</taxon>
        <taxon>Cerambycidae</taxon>
        <taxon>Lamiinae</taxon>
        <taxon>Monochamini</taxon>
        <taxon>Molorchus</taxon>
    </lineage>
</organism>
<sequence length="143" mass="16476">MEYGYDALNKVQEMPTSKEHQARNQRQGQEHGPEHSEEHGHTVTHQEHSHENGQEQVQIESVHIEKQILDNVNRTYAAINELQEKFTAELKAALKAVVTDVEDVHQSLNRDQKGMIAPFEKCAGRKDAMECFNRAMKKKMENK</sequence>
<dbReference type="Proteomes" id="UP001162164">
    <property type="component" value="Unassembled WGS sequence"/>
</dbReference>
<name>A0ABQ9JXW4_9CUCU</name>
<evidence type="ECO:0000313" key="3">
    <source>
        <dbReference type="Proteomes" id="UP001162164"/>
    </source>
</evidence>